<dbReference type="RefSeq" id="WP_073385821.1">
    <property type="nucleotide sequence ID" value="NZ_FQXK01000006.1"/>
</dbReference>
<proteinExistence type="predicted"/>
<name>A0A1M5V699_BUTFI</name>
<evidence type="ECO:0000256" key="1">
    <source>
        <dbReference type="SAM" id="Phobius"/>
    </source>
</evidence>
<accession>A0A1M5V699</accession>
<dbReference type="EMBL" id="FQXK01000006">
    <property type="protein sequence ID" value="SHH70678.1"/>
    <property type="molecule type" value="Genomic_DNA"/>
</dbReference>
<sequence>MDLQTQTSNILGSISDTAKSICSDKVLFPKEKGDKKKAECILIGLMTCLVAAMGDNPKLAYNILPEYLNKLGEDVPKKDYKKCSRDSMSFYNKFRDIGASVQFSSSDWEDVMAASFADLIMKGLEAKESDDAQKTLVLLVQKLVEESKTYSETEVTVVKFVSHKKALIALAIASVLLFAALTCASVFAYTLISRNRELSASIESLQTQNSELISTVSSQEEVIASLNGQIDDLDLVNYELGTEITEFSNYIEDHESDIQVSEHLESFDAEAKEGSGSFYADSYVVTTSGEEVSINVTMSFYGTCNLQGDNKRITAAWDDHFTDDGTIKVTFTPVKKGATTFHFFNDQNGDTFDVLVIYV</sequence>
<gene>
    <name evidence="2" type="ORF">SAMN02745229_00886</name>
</gene>
<dbReference type="AlphaFoldDB" id="A0A1M5V699"/>
<keyword evidence="1" id="KW-0812">Transmembrane</keyword>
<keyword evidence="1" id="KW-0472">Membrane</keyword>
<organism evidence="2 3">
    <name type="scientific">Butyrivibrio fibrisolvens DSM 3071</name>
    <dbReference type="NCBI Taxonomy" id="1121131"/>
    <lineage>
        <taxon>Bacteria</taxon>
        <taxon>Bacillati</taxon>
        <taxon>Bacillota</taxon>
        <taxon>Clostridia</taxon>
        <taxon>Lachnospirales</taxon>
        <taxon>Lachnospiraceae</taxon>
        <taxon>Butyrivibrio</taxon>
    </lineage>
</organism>
<keyword evidence="3" id="KW-1185">Reference proteome</keyword>
<dbReference type="GeneID" id="89511668"/>
<reference evidence="3" key="1">
    <citation type="submission" date="2016-11" db="EMBL/GenBank/DDBJ databases">
        <authorList>
            <person name="Varghese N."/>
            <person name="Submissions S."/>
        </authorList>
    </citation>
    <scope>NUCLEOTIDE SEQUENCE [LARGE SCALE GENOMIC DNA]</scope>
    <source>
        <strain evidence="3">DSM 3071</strain>
    </source>
</reference>
<protein>
    <submittedName>
        <fullName evidence="2">Uncharacterized protein</fullName>
    </submittedName>
</protein>
<evidence type="ECO:0000313" key="2">
    <source>
        <dbReference type="EMBL" id="SHH70678.1"/>
    </source>
</evidence>
<feature type="transmembrane region" description="Helical" evidence="1">
    <location>
        <begin position="167"/>
        <end position="192"/>
    </location>
</feature>
<dbReference type="OrthoDB" id="9928874at2"/>
<dbReference type="STRING" id="1121131.SAMN02745229_00886"/>
<dbReference type="Proteomes" id="UP000184278">
    <property type="component" value="Unassembled WGS sequence"/>
</dbReference>
<evidence type="ECO:0000313" key="3">
    <source>
        <dbReference type="Proteomes" id="UP000184278"/>
    </source>
</evidence>
<keyword evidence="1" id="KW-1133">Transmembrane helix</keyword>